<name>A0A0C2YZD4_9AGAM</name>
<dbReference type="InParanoid" id="A0A0C2YZD4"/>
<gene>
    <name evidence="1" type="ORF">SCLCIDRAFT_334558</name>
</gene>
<evidence type="ECO:0000313" key="2">
    <source>
        <dbReference type="Proteomes" id="UP000053989"/>
    </source>
</evidence>
<reference evidence="1 2" key="1">
    <citation type="submission" date="2014-04" db="EMBL/GenBank/DDBJ databases">
        <authorList>
            <consortium name="DOE Joint Genome Institute"/>
            <person name="Kuo A."/>
            <person name="Kohler A."/>
            <person name="Nagy L.G."/>
            <person name="Floudas D."/>
            <person name="Copeland A."/>
            <person name="Barry K.W."/>
            <person name="Cichocki N."/>
            <person name="Veneault-Fourrey C."/>
            <person name="LaButti K."/>
            <person name="Lindquist E.A."/>
            <person name="Lipzen A."/>
            <person name="Lundell T."/>
            <person name="Morin E."/>
            <person name="Murat C."/>
            <person name="Sun H."/>
            <person name="Tunlid A."/>
            <person name="Henrissat B."/>
            <person name="Grigoriev I.V."/>
            <person name="Hibbett D.S."/>
            <person name="Martin F."/>
            <person name="Nordberg H.P."/>
            <person name="Cantor M.N."/>
            <person name="Hua S.X."/>
        </authorList>
    </citation>
    <scope>NUCLEOTIDE SEQUENCE [LARGE SCALE GENOMIC DNA]</scope>
    <source>
        <strain evidence="1 2">Foug A</strain>
    </source>
</reference>
<proteinExistence type="predicted"/>
<organism evidence="1 2">
    <name type="scientific">Scleroderma citrinum Foug A</name>
    <dbReference type="NCBI Taxonomy" id="1036808"/>
    <lineage>
        <taxon>Eukaryota</taxon>
        <taxon>Fungi</taxon>
        <taxon>Dikarya</taxon>
        <taxon>Basidiomycota</taxon>
        <taxon>Agaricomycotina</taxon>
        <taxon>Agaricomycetes</taxon>
        <taxon>Agaricomycetidae</taxon>
        <taxon>Boletales</taxon>
        <taxon>Sclerodermatineae</taxon>
        <taxon>Sclerodermataceae</taxon>
        <taxon>Scleroderma</taxon>
    </lineage>
</organism>
<reference evidence="2" key="2">
    <citation type="submission" date="2015-01" db="EMBL/GenBank/DDBJ databases">
        <title>Evolutionary Origins and Diversification of the Mycorrhizal Mutualists.</title>
        <authorList>
            <consortium name="DOE Joint Genome Institute"/>
            <consortium name="Mycorrhizal Genomics Consortium"/>
            <person name="Kohler A."/>
            <person name="Kuo A."/>
            <person name="Nagy L.G."/>
            <person name="Floudas D."/>
            <person name="Copeland A."/>
            <person name="Barry K.W."/>
            <person name="Cichocki N."/>
            <person name="Veneault-Fourrey C."/>
            <person name="LaButti K."/>
            <person name="Lindquist E.A."/>
            <person name="Lipzen A."/>
            <person name="Lundell T."/>
            <person name="Morin E."/>
            <person name="Murat C."/>
            <person name="Riley R."/>
            <person name="Ohm R."/>
            <person name="Sun H."/>
            <person name="Tunlid A."/>
            <person name="Henrissat B."/>
            <person name="Grigoriev I.V."/>
            <person name="Hibbett D.S."/>
            <person name="Martin F."/>
        </authorList>
    </citation>
    <scope>NUCLEOTIDE SEQUENCE [LARGE SCALE GENOMIC DNA]</scope>
    <source>
        <strain evidence="2">Foug A</strain>
    </source>
</reference>
<protein>
    <submittedName>
        <fullName evidence="1">Uncharacterized protein</fullName>
    </submittedName>
</protein>
<dbReference type="HOGENOM" id="CLU_2122512_0_0_1"/>
<dbReference type="Proteomes" id="UP000053989">
    <property type="component" value="Unassembled WGS sequence"/>
</dbReference>
<accession>A0A0C2YZD4</accession>
<dbReference type="AlphaFoldDB" id="A0A0C2YZD4"/>
<sequence length="114" mass="12549">MAVGRSPLGVGKLPCLGHQLPSRHVRRVRGQRNADNSAIAMPALCRHFFSLKKCFFSGHGISMSPCTVRVCGRHELYSVILVSLLLFFVVRDGGIMCDEREIVLSGMFGSMEPT</sequence>
<evidence type="ECO:0000313" key="1">
    <source>
        <dbReference type="EMBL" id="KIM54943.1"/>
    </source>
</evidence>
<dbReference type="EMBL" id="KN822144">
    <property type="protein sequence ID" value="KIM54943.1"/>
    <property type="molecule type" value="Genomic_DNA"/>
</dbReference>
<keyword evidence="2" id="KW-1185">Reference proteome</keyword>